<dbReference type="Pfam" id="PF00359">
    <property type="entry name" value="PTS_EIIA_2"/>
    <property type="match status" value="1"/>
</dbReference>
<evidence type="ECO:0000313" key="2">
    <source>
        <dbReference type="EMBL" id="MBF7954523.1"/>
    </source>
</evidence>
<dbReference type="PROSITE" id="PS51094">
    <property type="entry name" value="PTS_EIIA_TYPE_2"/>
    <property type="match status" value="1"/>
</dbReference>
<name>A0ABS0DMB5_9GAMM</name>
<proteinExistence type="predicted"/>
<dbReference type="InterPro" id="IPR002178">
    <property type="entry name" value="PTS_EIIA_type-2_dom"/>
</dbReference>
<dbReference type="EMBL" id="JADOBH010000001">
    <property type="protein sequence ID" value="MBF7954523.1"/>
    <property type="molecule type" value="Genomic_DNA"/>
</dbReference>
<sequence length="162" mass="17968">MHNCEVFVKTGITFTDYHEALTHIGERMVQAGVVGATYPQALVKREAEFPTGIQLERHAVAIPHCEATHARCPAIYLIRPDTTVEFFQADDDGTVPASLIIALIVTHPSEQLKLLRQLFSQLQEPAFLESLLTAPEDQLSALFKQHIFVPAPVPEQRAPVCT</sequence>
<dbReference type="PANTHER" id="PTHR47738:SF4">
    <property type="entry name" value="PTS SYSTEM GALACTITOL-SPECIFIC EIIA COMPONENT"/>
    <property type="match status" value="1"/>
</dbReference>
<evidence type="ECO:0000313" key="3">
    <source>
        <dbReference type="Proteomes" id="UP000600307"/>
    </source>
</evidence>
<organism evidence="2 3">
    <name type="scientific">Rahnella victoriana</name>
    <dbReference type="NCBI Taxonomy" id="1510570"/>
    <lineage>
        <taxon>Bacteria</taxon>
        <taxon>Pseudomonadati</taxon>
        <taxon>Pseudomonadota</taxon>
        <taxon>Gammaproteobacteria</taxon>
        <taxon>Enterobacterales</taxon>
        <taxon>Yersiniaceae</taxon>
        <taxon>Rahnella</taxon>
    </lineage>
</organism>
<accession>A0ABS0DMB5</accession>
<protein>
    <submittedName>
        <fullName evidence="2">PTS galactitol transporter subunit IIA</fullName>
    </submittedName>
</protein>
<dbReference type="Gene3D" id="3.40.930.10">
    <property type="entry name" value="Mannitol-specific EII, Chain A"/>
    <property type="match status" value="1"/>
</dbReference>
<dbReference type="PANTHER" id="PTHR47738">
    <property type="entry name" value="PTS SYSTEM FRUCTOSE-LIKE EIIA COMPONENT-RELATED"/>
    <property type="match status" value="1"/>
</dbReference>
<evidence type="ECO:0000259" key="1">
    <source>
        <dbReference type="PROSITE" id="PS51094"/>
    </source>
</evidence>
<feature type="domain" description="PTS EIIA type-2" evidence="1">
    <location>
        <begin position="1"/>
        <end position="146"/>
    </location>
</feature>
<dbReference type="InterPro" id="IPR051541">
    <property type="entry name" value="PTS_SugarTrans_NitroReg"/>
</dbReference>
<gene>
    <name evidence="2" type="primary">gatA</name>
    <name evidence="2" type="ORF">IV431_03010</name>
</gene>
<keyword evidence="3" id="KW-1185">Reference proteome</keyword>
<dbReference type="Proteomes" id="UP000600307">
    <property type="component" value="Unassembled WGS sequence"/>
</dbReference>
<dbReference type="NCBIfam" id="NF007236">
    <property type="entry name" value="PRK09665.1"/>
    <property type="match status" value="1"/>
</dbReference>
<comment type="caution">
    <text evidence="2">The sequence shown here is derived from an EMBL/GenBank/DDBJ whole genome shotgun (WGS) entry which is preliminary data.</text>
</comment>
<dbReference type="SUPFAM" id="SSF55804">
    <property type="entry name" value="Phoshotransferase/anion transport protein"/>
    <property type="match status" value="1"/>
</dbReference>
<dbReference type="InterPro" id="IPR016152">
    <property type="entry name" value="PTrfase/Anion_transptr"/>
</dbReference>
<reference evidence="2 3" key="1">
    <citation type="submission" date="2020-11" db="EMBL/GenBank/DDBJ databases">
        <title>Taxonomic investigation of Rahnella spp.</title>
        <authorList>
            <person name="Lee S.D."/>
        </authorList>
    </citation>
    <scope>NUCLEOTIDE SEQUENCE [LARGE SCALE GENOMIC DNA]</scope>
    <source>
        <strain evidence="2 3">SAP-10</strain>
    </source>
</reference>
<dbReference type="CDD" id="cd00211">
    <property type="entry name" value="PTS_IIA_fru"/>
    <property type="match status" value="1"/>
</dbReference>
<dbReference type="RefSeq" id="WP_133822765.1">
    <property type="nucleotide sequence ID" value="NZ_CP089919.1"/>
</dbReference>